<dbReference type="PANTHER" id="PTHR45833">
    <property type="entry name" value="METHIONINE SYNTHASE"/>
    <property type="match status" value="1"/>
</dbReference>
<dbReference type="InterPro" id="IPR011005">
    <property type="entry name" value="Dihydropteroate_synth-like_sf"/>
</dbReference>
<dbReference type="Pfam" id="PF00809">
    <property type="entry name" value="Pterin_bind"/>
    <property type="match status" value="1"/>
</dbReference>
<protein>
    <submittedName>
        <fullName evidence="5">Pterin binding enzyme</fullName>
    </submittedName>
</protein>
<dbReference type="AlphaFoldDB" id="G7W750"/>
<gene>
    <name evidence="5" type="ordered locus">Desor_5170</name>
</gene>
<dbReference type="PATRIC" id="fig|768706.3.peg.5267"/>
<feature type="domain" description="Pterin-binding" evidence="4">
    <location>
        <begin position="1"/>
        <end position="267"/>
    </location>
</feature>
<keyword evidence="6" id="KW-1185">Reference proteome</keyword>
<dbReference type="GO" id="GO:0032259">
    <property type="term" value="P:methylation"/>
    <property type="evidence" value="ECO:0007669"/>
    <property type="project" value="UniProtKB-KW"/>
</dbReference>
<evidence type="ECO:0000256" key="1">
    <source>
        <dbReference type="ARBA" id="ARBA00010398"/>
    </source>
</evidence>
<organism evidence="5 6">
    <name type="scientific">Desulfosporosinus orientis (strain ATCC 19365 / DSM 765 / NCIMB 8382 / VKM B-1628 / Singapore I)</name>
    <name type="common">Desulfotomaculum orientis</name>
    <dbReference type="NCBI Taxonomy" id="768706"/>
    <lineage>
        <taxon>Bacteria</taxon>
        <taxon>Bacillati</taxon>
        <taxon>Bacillota</taxon>
        <taxon>Clostridia</taxon>
        <taxon>Eubacteriales</taxon>
        <taxon>Desulfitobacteriaceae</taxon>
        <taxon>Desulfosporosinus</taxon>
    </lineage>
</organism>
<dbReference type="RefSeq" id="WP_014187362.1">
    <property type="nucleotide sequence ID" value="NC_016584.1"/>
</dbReference>
<dbReference type="KEGG" id="dor:Desor_5170"/>
<evidence type="ECO:0000313" key="6">
    <source>
        <dbReference type="Proteomes" id="UP000006346"/>
    </source>
</evidence>
<dbReference type="GO" id="GO:0005829">
    <property type="term" value="C:cytosol"/>
    <property type="evidence" value="ECO:0007669"/>
    <property type="project" value="TreeGrafter"/>
</dbReference>
<sequence length="267" mass="29312">MIIIGEKINGAIPSVAKAISEKNADFIRNLAKIQTEAGANFIDVCASTDVSIEVETLKWLIDLVQEVTDTPICIDSPHAQAIVETIPFCKKPGLINSVSGEGDKINVIFPVIADTEWECVALLCDDSGISKTAEKRLEVFTNIMKRAQEFGIAPSRLHIDPLVEMLCTSEEGIIMIVDVMKEIKRQYPEIHIIGGCSNVSFNLPVRKLVNQAFIVLAMNAGMDSGIIDPTNQDLLGMIFATEAMLGQDEYCMEYIGAFREGKFGQKK</sequence>
<dbReference type="HOGENOM" id="CLU_070996_0_0_9"/>
<dbReference type="SUPFAM" id="SSF51717">
    <property type="entry name" value="Dihydropteroate synthetase-like"/>
    <property type="match status" value="1"/>
</dbReference>
<comment type="similarity">
    <text evidence="1">Belongs to the vitamin-B12 dependent methionine synthase family.</text>
</comment>
<accession>G7W750</accession>
<dbReference type="InterPro" id="IPR050554">
    <property type="entry name" value="Met_Synthase/Corrinoid"/>
</dbReference>
<keyword evidence="2" id="KW-0489">Methyltransferase</keyword>
<dbReference type="EMBL" id="CP003108">
    <property type="protein sequence ID" value="AET70558.1"/>
    <property type="molecule type" value="Genomic_DNA"/>
</dbReference>
<evidence type="ECO:0000256" key="3">
    <source>
        <dbReference type="ARBA" id="ARBA00022679"/>
    </source>
</evidence>
<dbReference type="Proteomes" id="UP000006346">
    <property type="component" value="Chromosome"/>
</dbReference>
<dbReference type="eggNOG" id="COG1410">
    <property type="taxonomic scope" value="Bacteria"/>
</dbReference>
<proteinExistence type="inferred from homology"/>
<keyword evidence="3" id="KW-0808">Transferase</keyword>
<dbReference type="Gene3D" id="3.20.20.20">
    <property type="entry name" value="Dihydropteroate synthase-like"/>
    <property type="match status" value="1"/>
</dbReference>
<reference evidence="6" key="1">
    <citation type="submission" date="2011-11" db="EMBL/GenBank/DDBJ databases">
        <title>Complete sequence of Desulfosporosinus orientis DSM 765.</title>
        <authorList>
            <person name="Lucas S."/>
            <person name="Han J."/>
            <person name="Lapidus A."/>
            <person name="Cheng J.-F."/>
            <person name="Goodwin L."/>
            <person name="Pitluck S."/>
            <person name="Peters L."/>
            <person name="Ovchinnikova G."/>
            <person name="Teshima H."/>
            <person name="Detter J.C."/>
            <person name="Han C."/>
            <person name="Tapia R."/>
            <person name="Land M."/>
            <person name="Hauser L."/>
            <person name="Kyrpides N."/>
            <person name="Ivanova N."/>
            <person name="Pagani I."/>
            <person name="Pester M."/>
            <person name="Spring S."/>
            <person name="Ollivier B."/>
            <person name="Rattei T."/>
            <person name="Klenk H.-P."/>
            <person name="Wagner M."/>
            <person name="Loy A."/>
            <person name="Woyke T."/>
        </authorList>
    </citation>
    <scope>NUCLEOTIDE SEQUENCE [LARGE SCALE GENOMIC DNA]</scope>
    <source>
        <strain evidence="6">ATCC 19365 / DSM 765 / NCIMB 8382 / VKM B-1628</strain>
    </source>
</reference>
<dbReference type="NCBIfam" id="NF005719">
    <property type="entry name" value="PRK07535.1"/>
    <property type="match status" value="1"/>
</dbReference>
<name>G7W750_DESOD</name>
<dbReference type="OrthoDB" id="358252at2"/>
<dbReference type="GO" id="GO:0042558">
    <property type="term" value="P:pteridine-containing compound metabolic process"/>
    <property type="evidence" value="ECO:0007669"/>
    <property type="project" value="InterPro"/>
</dbReference>
<dbReference type="InterPro" id="IPR000489">
    <property type="entry name" value="Pterin-binding_dom"/>
</dbReference>
<dbReference type="STRING" id="768706.Desor_5170"/>
<evidence type="ECO:0000256" key="2">
    <source>
        <dbReference type="ARBA" id="ARBA00022603"/>
    </source>
</evidence>
<evidence type="ECO:0000259" key="4">
    <source>
        <dbReference type="PROSITE" id="PS50972"/>
    </source>
</evidence>
<dbReference type="PROSITE" id="PS50972">
    <property type="entry name" value="PTERIN_BINDING"/>
    <property type="match status" value="1"/>
</dbReference>
<evidence type="ECO:0000313" key="5">
    <source>
        <dbReference type="EMBL" id="AET70558.1"/>
    </source>
</evidence>
<reference evidence="5 6" key="2">
    <citation type="journal article" date="2012" name="J. Bacteriol.">
        <title>Complete genome sequences of Desulfosporosinus orientis DSM765T, Desulfosporosinus youngiae DSM17734T, Desulfosporosinus meridiei DSM13257T, and Desulfosporosinus acidiphilus DSM22704T.</title>
        <authorList>
            <person name="Pester M."/>
            <person name="Brambilla E."/>
            <person name="Alazard D."/>
            <person name="Rattei T."/>
            <person name="Weinmaier T."/>
            <person name="Han J."/>
            <person name="Lucas S."/>
            <person name="Lapidus A."/>
            <person name="Cheng J.F."/>
            <person name="Goodwin L."/>
            <person name="Pitluck S."/>
            <person name="Peters L."/>
            <person name="Ovchinnikova G."/>
            <person name="Teshima H."/>
            <person name="Detter J.C."/>
            <person name="Han C.S."/>
            <person name="Tapia R."/>
            <person name="Land M.L."/>
            <person name="Hauser L."/>
            <person name="Kyrpides N.C."/>
            <person name="Ivanova N.N."/>
            <person name="Pagani I."/>
            <person name="Huntmann M."/>
            <person name="Wei C.L."/>
            <person name="Davenport K.W."/>
            <person name="Daligault H."/>
            <person name="Chain P.S."/>
            <person name="Chen A."/>
            <person name="Mavromatis K."/>
            <person name="Markowitz V."/>
            <person name="Szeto E."/>
            <person name="Mikhailova N."/>
            <person name="Pati A."/>
            <person name="Wagner M."/>
            <person name="Woyke T."/>
            <person name="Ollivier B."/>
            <person name="Klenk H.P."/>
            <person name="Spring S."/>
            <person name="Loy A."/>
        </authorList>
    </citation>
    <scope>NUCLEOTIDE SEQUENCE [LARGE SCALE GENOMIC DNA]</scope>
    <source>
        <strain evidence="6">ATCC 19365 / DSM 765 / NCIMB 8382 / VKM B-1628</strain>
    </source>
</reference>
<dbReference type="GO" id="GO:0008705">
    <property type="term" value="F:methionine synthase activity"/>
    <property type="evidence" value="ECO:0007669"/>
    <property type="project" value="TreeGrafter"/>
</dbReference>